<keyword evidence="1" id="KW-0677">Repeat</keyword>
<dbReference type="InterPro" id="IPR057135">
    <property type="entry name" value="At4g27190-like_LRR"/>
</dbReference>
<dbReference type="Proteomes" id="UP000030748">
    <property type="component" value="Unassembled WGS sequence"/>
</dbReference>
<dbReference type="InterPro" id="IPR032675">
    <property type="entry name" value="LRR_dom_sf"/>
</dbReference>
<feature type="non-terminal residue" evidence="5">
    <location>
        <position position="448"/>
    </location>
</feature>
<evidence type="ECO:0000256" key="2">
    <source>
        <dbReference type="ARBA" id="ARBA00022821"/>
    </source>
</evidence>
<dbReference type="InterPro" id="IPR050905">
    <property type="entry name" value="Plant_NBS-LRR"/>
</dbReference>
<dbReference type="Pfam" id="PF23598">
    <property type="entry name" value="LRR_14"/>
    <property type="match status" value="1"/>
</dbReference>
<dbReference type="InterPro" id="IPR055414">
    <property type="entry name" value="LRR_R13L4/SHOC2-like"/>
</dbReference>
<keyword evidence="2" id="KW-0611">Plant defense</keyword>
<proteinExistence type="predicted"/>
<dbReference type="PANTHER" id="PTHR33463:SF167">
    <property type="entry name" value="PUTATIVE-RELATED"/>
    <property type="match status" value="1"/>
</dbReference>
<reference evidence="5 6" key="1">
    <citation type="journal article" date="2013" name="Proc. Natl. Acad. Sci. U.S.A.">
        <title>Fine-scale variation in meiotic recombination in Mimulus inferred from population shotgun sequencing.</title>
        <authorList>
            <person name="Hellsten U."/>
            <person name="Wright K.M."/>
            <person name="Jenkins J."/>
            <person name="Shu S."/>
            <person name="Yuan Y."/>
            <person name="Wessler S.R."/>
            <person name="Schmutz J."/>
            <person name="Willis J.H."/>
            <person name="Rokhsar D.S."/>
        </authorList>
    </citation>
    <scope>NUCLEOTIDE SEQUENCE [LARGE SCALE GENOMIC DNA]</scope>
    <source>
        <strain evidence="6">cv. DUN x IM62</strain>
    </source>
</reference>
<dbReference type="eggNOG" id="KOG4658">
    <property type="taxonomic scope" value="Eukaryota"/>
</dbReference>
<keyword evidence="6" id="KW-1185">Reference proteome</keyword>
<evidence type="ECO:0000256" key="1">
    <source>
        <dbReference type="ARBA" id="ARBA00022737"/>
    </source>
</evidence>
<protein>
    <recommendedName>
        <fullName evidence="7">NB-ARC domain-containing protein</fullName>
    </recommendedName>
</protein>
<dbReference type="Pfam" id="PF23247">
    <property type="entry name" value="LRR_RPS2"/>
    <property type="match status" value="1"/>
</dbReference>
<name>A0A022QUP4_ERYGU</name>
<organism evidence="5 6">
    <name type="scientific">Erythranthe guttata</name>
    <name type="common">Yellow monkey flower</name>
    <name type="synonym">Mimulus guttatus</name>
    <dbReference type="NCBI Taxonomy" id="4155"/>
    <lineage>
        <taxon>Eukaryota</taxon>
        <taxon>Viridiplantae</taxon>
        <taxon>Streptophyta</taxon>
        <taxon>Embryophyta</taxon>
        <taxon>Tracheophyta</taxon>
        <taxon>Spermatophyta</taxon>
        <taxon>Magnoliopsida</taxon>
        <taxon>eudicotyledons</taxon>
        <taxon>Gunneridae</taxon>
        <taxon>Pentapetalae</taxon>
        <taxon>asterids</taxon>
        <taxon>lamiids</taxon>
        <taxon>Lamiales</taxon>
        <taxon>Phrymaceae</taxon>
        <taxon>Erythranthe</taxon>
    </lineage>
</organism>
<dbReference type="EMBL" id="KI631018">
    <property type="protein sequence ID" value="EYU31008.1"/>
    <property type="molecule type" value="Genomic_DNA"/>
</dbReference>
<evidence type="ECO:0000313" key="5">
    <source>
        <dbReference type="EMBL" id="EYU31008.1"/>
    </source>
</evidence>
<gene>
    <name evidence="5" type="ORF">MIMGU_mgv1a020790mg</name>
</gene>
<dbReference type="Gene3D" id="3.80.10.10">
    <property type="entry name" value="Ribonuclease Inhibitor"/>
    <property type="match status" value="2"/>
</dbReference>
<sequence length="448" mass="51822">MITKFFKLPENPEYPNCSLLFMQGSKFLNTIGPLFFDNMPDLCLLDLSNTRVRSLPESLFRLSKLKVLLLRNCYCVEEIPAEIEKLNNLEVLDLSGTRQYVLPAQIGELTLLKHLQLSIFGSEYKEHYPVLKCPTIPHNILSKLEALESLSISAHSEDDSWPEHAAALITYIVRLERLTFLHFYFPEMDTFQEFIQTSRSWTDGRLRKFNFIVGTDFYRVVDLVPSEVESMFNESDRYLRFVGSYGGVPEEMKDVLSHATAFYLDTHRDAQSFSELGISNFQALKLCMFRDCRKLRVIFVVEETECAFECLEYLGLYNLNKLEHIWESPSCPRVTKIPSGYFKALKILTVSYCLEIQFILMESMLESLYNLEELVIEFCSSVEKIVKEEKKSRVTTSNAILLPRLRKLVLRFLPNLVSFGNGLCPSKEIVKIQECPKLIHNSEPIEET</sequence>
<dbReference type="PANTHER" id="PTHR33463">
    <property type="entry name" value="NB-ARC DOMAIN-CONTAINING PROTEIN-RELATED"/>
    <property type="match status" value="1"/>
</dbReference>
<evidence type="ECO:0000313" key="6">
    <source>
        <dbReference type="Proteomes" id="UP000030748"/>
    </source>
</evidence>
<evidence type="ECO:0008006" key="7">
    <source>
        <dbReference type="Google" id="ProtNLM"/>
    </source>
</evidence>
<evidence type="ECO:0000259" key="4">
    <source>
        <dbReference type="Pfam" id="PF23598"/>
    </source>
</evidence>
<accession>A0A022QUP4</accession>
<dbReference type="SUPFAM" id="SSF52058">
    <property type="entry name" value="L domain-like"/>
    <property type="match status" value="1"/>
</dbReference>
<feature type="domain" description="Disease resistance R13L4/SHOC-2-like LRR" evidence="4">
    <location>
        <begin position="13"/>
        <end position="220"/>
    </location>
</feature>
<feature type="domain" description="Disease resistance protein At4g27190-like leucine-rich repeats" evidence="3">
    <location>
        <begin position="335"/>
        <end position="417"/>
    </location>
</feature>
<dbReference type="AlphaFoldDB" id="A0A022QUP4"/>
<evidence type="ECO:0000259" key="3">
    <source>
        <dbReference type="Pfam" id="PF23247"/>
    </source>
</evidence>